<organism evidence="1 2">
    <name type="scientific">Thyridium curvatum</name>
    <dbReference type="NCBI Taxonomy" id="1093900"/>
    <lineage>
        <taxon>Eukaryota</taxon>
        <taxon>Fungi</taxon>
        <taxon>Dikarya</taxon>
        <taxon>Ascomycota</taxon>
        <taxon>Pezizomycotina</taxon>
        <taxon>Sordariomycetes</taxon>
        <taxon>Sordariomycetidae</taxon>
        <taxon>Thyridiales</taxon>
        <taxon>Thyridiaceae</taxon>
        <taxon>Thyridium</taxon>
    </lineage>
</organism>
<sequence length="151" mass="16932">MVAICNPSTKTLATVAKFVGYISSRNYQPLAGFFAPNATWFTLGDPTFPNDIGGTVLAVEYLKTLPSAAVFDSYSIDIQNTVVEGYSANVEVRITGDLDTLHWVNNASYTFRLDNNFKITQLDFYTDRIAVNWLVKWLTDHANSVSWRYVS</sequence>
<dbReference type="GeneID" id="41968264"/>
<comment type="caution">
    <text evidence="1">The sequence shown here is derived from an EMBL/GenBank/DDBJ whole genome shotgun (WGS) entry which is preliminary data.</text>
</comment>
<dbReference type="EMBL" id="SKBQ01000003">
    <property type="protein sequence ID" value="TPX12640.1"/>
    <property type="molecule type" value="Genomic_DNA"/>
</dbReference>
<evidence type="ECO:0008006" key="3">
    <source>
        <dbReference type="Google" id="ProtNLM"/>
    </source>
</evidence>
<proteinExistence type="predicted"/>
<dbReference type="SUPFAM" id="SSF54427">
    <property type="entry name" value="NTF2-like"/>
    <property type="match status" value="1"/>
</dbReference>
<dbReference type="InterPro" id="IPR032710">
    <property type="entry name" value="NTF2-like_dom_sf"/>
</dbReference>
<evidence type="ECO:0000313" key="2">
    <source>
        <dbReference type="Proteomes" id="UP000319257"/>
    </source>
</evidence>
<accession>A0A507B7M2</accession>
<name>A0A507B7M2_9PEZI</name>
<protein>
    <recommendedName>
        <fullName evidence="3">SnoaL-like domain-containing protein</fullName>
    </recommendedName>
</protein>
<dbReference type="Proteomes" id="UP000319257">
    <property type="component" value="Unassembled WGS sequence"/>
</dbReference>
<reference evidence="1 2" key="1">
    <citation type="submission" date="2019-06" db="EMBL/GenBank/DDBJ databases">
        <title>Draft genome sequence of the filamentous fungus Phialemoniopsis curvata isolated from diesel fuel.</title>
        <authorList>
            <person name="Varaljay V.A."/>
            <person name="Lyon W.J."/>
            <person name="Crouch A.L."/>
            <person name="Drake C.E."/>
            <person name="Hollomon J.M."/>
            <person name="Nadeau L.J."/>
            <person name="Nunn H.S."/>
            <person name="Stevenson B.S."/>
            <person name="Bojanowski C.L."/>
            <person name="Crookes-Goodson W.J."/>
        </authorList>
    </citation>
    <scope>NUCLEOTIDE SEQUENCE [LARGE SCALE GENOMIC DNA]</scope>
    <source>
        <strain evidence="1 2">D216</strain>
    </source>
</reference>
<dbReference type="InParanoid" id="A0A507B7M2"/>
<dbReference type="Gene3D" id="3.10.450.50">
    <property type="match status" value="1"/>
</dbReference>
<dbReference type="AlphaFoldDB" id="A0A507B7M2"/>
<gene>
    <name evidence="1" type="ORF">E0L32_000817</name>
</gene>
<dbReference type="RefSeq" id="XP_030994351.1">
    <property type="nucleotide sequence ID" value="XM_031143009.1"/>
</dbReference>
<dbReference type="OrthoDB" id="5145926at2759"/>
<evidence type="ECO:0000313" key="1">
    <source>
        <dbReference type="EMBL" id="TPX12640.1"/>
    </source>
</evidence>
<keyword evidence="2" id="KW-1185">Reference proteome</keyword>